<dbReference type="SUPFAM" id="SSF52540">
    <property type="entry name" value="P-loop containing nucleoside triphosphate hydrolases"/>
    <property type="match status" value="1"/>
</dbReference>
<keyword evidence="6" id="KW-0067">ATP-binding</keyword>
<feature type="compositionally biased region" description="Low complexity" evidence="11">
    <location>
        <begin position="699"/>
        <end position="754"/>
    </location>
</feature>
<dbReference type="Gene3D" id="1.10.10.10">
    <property type="entry name" value="Winged helix-like DNA-binding domain superfamily/Winged helix DNA-binding domain"/>
    <property type="match status" value="1"/>
</dbReference>
<evidence type="ECO:0000256" key="2">
    <source>
        <dbReference type="ARBA" id="ARBA00005446"/>
    </source>
</evidence>
<evidence type="ECO:0000259" key="12">
    <source>
        <dbReference type="PROSITE" id="PS50967"/>
    </source>
</evidence>
<dbReference type="InterPro" id="IPR014001">
    <property type="entry name" value="Helicase_ATP-bd"/>
</dbReference>
<sequence>MIRSSLKNYFGFDGLRPLQSRVLDNFFQGRDVFVRATTGSGKSLCYQLPPLVLGKPGIVISPLISLMEDQVKSLTQVNVSACALTSANHDRDVWKGAREGKYKLVYMSPERIDVWVDGIQELEAGPGICLFAIDEAHCISEWGHDFRSAYRSLAKLRDRFPTIPIMALTATATARVVTDVVKSLKMKSPAILTSPLDRPNLHYSIKSKNVAELDLSPALFRQAAGGSVIVYCLSRKKTEDIARMLTSRGIGARAYHGSLPSSRRSEIHNLFSFDKIQVVVATLAFGMGIDKPDIRMVIHYGMPKTLEAYIQQTGRAGRDGQAAKCVLFWSNQDLTLSHFYTREIKTQSGLRSFKERAAAMEAFAKAATCRRKILLNHFGEKYPKDNCGACDNCDHLKSLSPGKAQADKKDFTLEARWFAKAVFDTRERFGVGVLVGVLKGSEAKQVKDKAHMFRHKNLGALESFGKLKDWETPYLKGLVSLMLTTTVLEPYFVGRRQIRVYRLGPMGKLLLRDPNAKLPKVRVPPQLRTFVRRWENRNRASRPGESSSSIGGVGAGVRAGAVPIGDGSREFESKDSIYTELLSHLIQLRTRLARMHNVPPYMVFSRDTLGAMARQRPTSKKSLSAIPGMAVKKINTYGDHVISTIEAFAKQKGQIPTDLSSSEQARLPLGSRSSNGALDDSGGWTRRLSGSGLSGSGLSGSRSSGSRSSGSRSSESRTSGSRPSGSSPLGSRPSTSKSSKSGGSSSPSLIGSLSAYAHNSRGTPSNPLTRKSGLTFKACNLINPNLNPNLNPNRNHKPEFKTGTNEPRHQNRPPTSAVTTTPRIRGCEGEHKQQLTNVEKRVWDMFGRGRRTTSEISIQQKIKKTKVNHILAKLLVLGYDIDLERLKITTEIEKEIRRAILDLPRDARVAAIEAVEEPDDYISGVIKNSVKEEITFTQIRFVLAKMQRERLQQPLQSASHCATDTKHSASTSRVNTLHAPNDPRQQPDLFHELELSSIKQSMRPNPKLNLNPNPQPVFSYKRGTKGMREDIFSRARKAARTRGSRKRQRAMPMPMSMPIPMSMPVPVRIPMPNPMLSPMTTSTDHNRGPATNPSSPSSSQDLEYSGTSAPRPFVAKDLVPDEALLDVDLDAITQLDSNTPKPPPTSRSKSSTYPSDPNSNTNFRPGNKFITQPSHQISIKHPLRHSTDPFTDPEPPLSTQDSVSTSVPAQTPPLITSHPTLATSTSPLARPPQAPSPAPHQNIDQADELDEPDKLDALIPPDQIHQPDQLDQPDRFGLRGPNPSNIPGLMDSGNVPGSDSDDLWSDVDKNDNMETSRTSRSVHTPFVIP</sequence>
<dbReference type="InterPro" id="IPR032284">
    <property type="entry name" value="RecQ_Zn-bd"/>
</dbReference>
<evidence type="ECO:0000313" key="15">
    <source>
        <dbReference type="EMBL" id="CAD8435793.1"/>
    </source>
</evidence>
<feature type="compositionally biased region" description="Basic residues" evidence="11">
    <location>
        <begin position="1035"/>
        <end position="1049"/>
    </location>
</feature>
<evidence type="ECO:0000256" key="7">
    <source>
        <dbReference type="ARBA" id="ARBA00023125"/>
    </source>
</evidence>
<dbReference type="FunFam" id="3.40.50.300:FF:001456">
    <property type="entry name" value="ATP-dependent DNA helicase"/>
    <property type="match status" value="1"/>
</dbReference>
<dbReference type="GO" id="GO:0006260">
    <property type="term" value="P:DNA replication"/>
    <property type="evidence" value="ECO:0007669"/>
    <property type="project" value="InterPro"/>
</dbReference>
<feature type="region of interest" description="Disordered" evidence="11">
    <location>
        <begin position="1001"/>
        <end position="1021"/>
    </location>
</feature>
<dbReference type="PANTHER" id="PTHR13710:SF120">
    <property type="entry name" value="BIFUNCTIONAL 3'-5' EXONUCLEASE_ATP-DEPENDENT HELICASE WRN"/>
    <property type="match status" value="1"/>
</dbReference>
<dbReference type="Pfam" id="PF00271">
    <property type="entry name" value="Helicase_C"/>
    <property type="match status" value="1"/>
</dbReference>
<dbReference type="EC" id="5.6.2.4" evidence="10"/>
<feature type="compositionally biased region" description="Polar residues" evidence="11">
    <location>
        <begin position="760"/>
        <end position="769"/>
    </location>
</feature>
<organism evidence="15">
    <name type="scientific">Amorphochlora amoebiformis</name>
    <dbReference type="NCBI Taxonomy" id="1561963"/>
    <lineage>
        <taxon>Eukaryota</taxon>
        <taxon>Sar</taxon>
        <taxon>Rhizaria</taxon>
        <taxon>Cercozoa</taxon>
        <taxon>Chlorarachniophyceae</taxon>
        <taxon>Amorphochlora</taxon>
    </lineage>
</organism>
<reference evidence="15" key="1">
    <citation type="submission" date="2021-01" db="EMBL/GenBank/DDBJ databases">
        <authorList>
            <person name="Corre E."/>
            <person name="Pelletier E."/>
            <person name="Niang G."/>
            <person name="Scheremetjew M."/>
            <person name="Finn R."/>
            <person name="Kale V."/>
            <person name="Holt S."/>
            <person name="Cochrane G."/>
            <person name="Meng A."/>
            <person name="Brown T."/>
            <person name="Cohen L."/>
        </authorList>
    </citation>
    <scope>NUCLEOTIDE SEQUENCE</scope>
    <source>
        <strain evidence="15">CCMP2058</strain>
    </source>
</reference>
<dbReference type="NCBIfam" id="TIGR00614">
    <property type="entry name" value="recQ_fam"/>
    <property type="match status" value="1"/>
</dbReference>
<feature type="compositionally biased region" description="Polar residues" evidence="11">
    <location>
        <begin position="1197"/>
        <end position="1227"/>
    </location>
</feature>
<dbReference type="InterPro" id="IPR044876">
    <property type="entry name" value="HRDC_dom_sf"/>
</dbReference>
<feature type="compositionally biased region" description="Polar residues" evidence="11">
    <location>
        <begin position="812"/>
        <end position="822"/>
    </location>
</feature>
<dbReference type="GO" id="GO:0043138">
    <property type="term" value="F:3'-5' DNA helicase activity"/>
    <property type="evidence" value="ECO:0007669"/>
    <property type="project" value="UniProtKB-EC"/>
</dbReference>
<feature type="compositionally biased region" description="Polar residues" evidence="11">
    <location>
        <begin position="1158"/>
        <end position="1170"/>
    </location>
</feature>
<feature type="region of interest" description="Disordered" evidence="11">
    <location>
        <begin position="1035"/>
        <end position="1113"/>
    </location>
</feature>
<keyword evidence="7" id="KW-0238">DNA-binding</keyword>
<evidence type="ECO:0000256" key="11">
    <source>
        <dbReference type="SAM" id="MobiDB-lite"/>
    </source>
</evidence>
<dbReference type="InterPro" id="IPR002121">
    <property type="entry name" value="HRDC_dom"/>
</dbReference>
<evidence type="ECO:0000259" key="13">
    <source>
        <dbReference type="PROSITE" id="PS51192"/>
    </source>
</evidence>
<dbReference type="Gene3D" id="3.40.50.300">
    <property type="entry name" value="P-loop containing nucleotide triphosphate hydrolases"/>
    <property type="match status" value="2"/>
</dbReference>
<dbReference type="Gene3D" id="1.10.150.80">
    <property type="entry name" value="HRDC domain"/>
    <property type="match status" value="1"/>
</dbReference>
<feature type="compositionally biased region" description="Pro residues" evidence="11">
    <location>
        <begin position="1055"/>
        <end position="1075"/>
    </location>
</feature>
<dbReference type="Pfam" id="PF00270">
    <property type="entry name" value="DEAD"/>
    <property type="match status" value="1"/>
</dbReference>
<protein>
    <recommendedName>
        <fullName evidence="10">DNA 3'-5' helicase</fullName>
        <ecNumber evidence="10">5.6.2.4</ecNumber>
    </recommendedName>
</protein>
<dbReference type="CDD" id="cd17920">
    <property type="entry name" value="DEXHc_RecQ"/>
    <property type="match status" value="1"/>
</dbReference>
<feature type="region of interest" description="Disordered" evidence="11">
    <location>
        <begin position="957"/>
        <end position="987"/>
    </location>
</feature>
<gene>
    <name evidence="15" type="ORF">LAMO00422_LOCUS3714</name>
</gene>
<accession>A0A7S0CYG5</accession>
<comment type="similarity">
    <text evidence="2">Belongs to the helicase family. RecQ subfamily.</text>
</comment>
<feature type="domain" description="HRDC" evidence="12">
    <location>
        <begin position="575"/>
        <end position="655"/>
    </location>
</feature>
<dbReference type="PANTHER" id="PTHR13710">
    <property type="entry name" value="DNA HELICASE RECQ FAMILY MEMBER"/>
    <property type="match status" value="1"/>
</dbReference>
<dbReference type="SUPFAM" id="SSF47819">
    <property type="entry name" value="HRDC-like"/>
    <property type="match status" value="1"/>
</dbReference>
<dbReference type="GO" id="GO:0003677">
    <property type="term" value="F:DNA binding"/>
    <property type="evidence" value="ECO:0007669"/>
    <property type="project" value="UniProtKB-KW"/>
</dbReference>
<evidence type="ECO:0000256" key="4">
    <source>
        <dbReference type="ARBA" id="ARBA00022801"/>
    </source>
</evidence>
<keyword evidence="4" id="KW-0378">Hydrolase</keyword>
<dbReference type="GO" id="GO:0005694">
    <property type="term" value="C:chromosome"/>
    <property type="evidence" value="ECO:0007669"/>
    <property type="project" value="TreeGrafter"/>
</dbReference>
<dbReference type="GO" id="GO:0005524">
    <property type="term" value="F:ATP binding"/>
    <property type="evidence" value="ECO:0007669"/>
    <property type="project" value="UniProtKB-KW"/>
</dbReference>
<evidence type="ECO:0000256" key="8">
    <source>
        <dbReference type="ARBA" id="ARBA00023235"/>
    </source>
</evidence>
<name>A0A7S0CYG5_9EUKA</name>
<evidence type="ECO:0000256" key="1">
    <source>
        <dbReference type="ARBA" id="ARBA00001947"/>
    </source>
</evidence>
<keyword evidence="5" id="KW-0347">Helicase</keyword>
<evidence type="ECO:0000256" key="10">
    <source>
        <dbReference type="ARBA" id="ARBA00034808"/>
    </source>
</evidence>
<feature type="compositionally biased region" description="Low complexity" evidence="11">
    <location>
        <begin position="681"/>
        <end position="691"/>
    </location>
</feature>
<dbReference type="SMART" id="SM00487">
    <property type="entry name" value="DEXDc"/>
    <property type="match status" value="1"/>
</dbReference>
<dbReference type="EMBL" id="HBEM01005311">
    <property type="protein sequence ID" value="CAD8435793.1"/>
    <property type="molecule type" value="Transcribed_RNA"/>
</dbReference>
<dbReference type="GO" id="GO:0009378">
    <property type="term" value="F:four-way junction helicase activity"/>
    <property type="evidence" value="ECO:0007669"/>
    <property type="project" value="TreeGrafter"/>
</dbReference>
<feature type="compositionally biased region" description="Polar residues" evidence="11">
    <location>
        <begin position="957"/>
        <end position="975"/>
    </location>
</feature>
<dbReference type="Pfam" id="PF09382">
    <property type="entry name" value="RQC"/>
    <property type="match status" value="1"/>
</dbReference>
<dbReference type="SMART" id="SM00341">
    <property type="entry name" value="HRDC"/>
    <property type="match status" value="1"/>
</dbReference>
<evidence type="ECO:0000259" key="14">
    <source>
        <dbReference type="PROSITE" id="PS51194"/>
    </source>
</evidence>
<dbReference type="SMART" id="SM00956">
    <property type="entry name" value="RQC"/>
    <property type="match status" value="1"/>
</dbReference>
<dbReference type="CDD" id="cd18794">
    <property type="entry name" value="SF2_C_RecQ"/>
    <property type="match status" value="1"/>
</dbReference>
<feature type="compositionally biased region" description="Polar residues" evidence="11">
    <location>
        <begin position="1078"/>
        <end position="1108"/>
    </location>
</feature>
<keyword evidence="3" id="KW-0547">Nucleotide-binding</keyword>
<feature type="domain" description="Helicase ATP-binding" evidence="13">
    <location>
        <begin position="23"/>
        <end position="190"/>
    </location>
</feature>
<dbReference type="Pfam" id="PF00570">
    <property type="entry name" value="HRDC"/>
    <property type="match status" value="1"/>
</dbReference>
<dbReference type="InterPro" id="IPR036388">
    <property type="entry name" value="WH-like_DNA-bd_sf"/>
</dbReference>
<dbReference type="PROSITE" id="PS51194">
    <property type="entry name" value="HELICASE_CTER"/>
    <property type="match status" value="1"/>
</dbReference>
<dbReference type="Pfam" id="PF16124">
    <property type="entry name" value="RecQ_Zn_bind"/>
    <property type="match status" value="1"/>
</dbReference>
<comment type="catalytic activity">
    <reaction evidence="9">
        <text>Couples ATP hydrolysis with the unwinding of duplex DNA by translocating in the 3'-5' direction.</text>
        <dbReference type="EC" id="5.6.2.4"/>
    </reaction>
</comment>
<feature type="compositionally biased region" description="Low complexity" evidence="11">
    <location>
        <begin position="1146"/>
        <end position="1157"/>
    </location>
</feature>
<dbReference type="InterPro" id="IPR001650">
    <property type="entry name" value="Helicase_C-like"/>
</dbReference>
<evidence type="ECO:0000256" key="5">
    <source>
        <dbReference type="ARBA" id="ARBA00022806"/>
    </source>
</evidence>
<feature type="compositionally biased region" description="Low complexity" evidence="11">
    <location>
        <begin position="783"/>
        <end position="793"/>
    </location>
</feature>
<dbReference type="GO" id="GO:0005737">
    <property type="term" value="C:cytoplasm"/>
    <property type="evidence" value="ECO:0007669"/>
    <property type="project" value="TreeGrafter"/>
</dbReference>
<dbReference type="InterPro" id="IPR011545">
    <property type="entry name" value="DEAD/DEAH_box_helicase_dom"/>
</dbReference>
<keyword evidence="8" id="KW-0413">Isomerase</keyword>
<dbReference type="SUPFAM" id="SSF46785">
    <property type="entry name" value="Winged helix' DNA-binding domain"/>
    <property type="match status" value="1"/>
</dbReference>
<dbReference type="InterPro" id="IPR036390">
    <property type="entry name" value="WH_DNA-bd_sf"/>
</dbReference>
<dbReference type="GO" id="GO:0000724">
    <property type="term" value="P:double-strand break repair via homologous recombination"/>
    <property type="evidence" value="ECO:0007669"/>
    <property type="project" value="TreeGrafter"/>
</dbReference>
<evidence type="ECO:0000256" key="9">
    <source>
        <dbReference type="ARBA" id="ARBA00034617"/>
    </source>
</evidence>
<evidence type="ECO:0000256" key="3">
    <source>
        <dbReference type="ARBA" id="ARBA00022741"/>
    </source>
</evidence>
<dbReference type="PROSITE" id="PS51192">
    <property type="entry name" value="HELICASE_ATP_BIND_1"/>
    <property type="match status" value="1"/>
</dbReference>
<feature type="region of interest" description="Disordered" evidence="11">
    <location>
        <begin position="1183"/>
        <end position="1329"/>
    </location>
</feature>
<feature type="domain" description="Helicase C-terminal" evidence="14">
    <location>
        <begin position="214"/>
        <end position="361"/>
    </location>
</feature>
<feature type="region of interest" description="Disordered" evidence="11">
    <location>
        <begin position="783"/>
        <end position="822"/>
    </location>
</feature>
<feature type="region of interest" description="Disordered" evidence="11">
    <location>
        <begin position="1132"/>
        <end position="1170"/>
    </location>
</feature>
<dbReference type="InterPro" id="IPR004589">
    <property type="entry name" value="DNA_helicase_ATP-dep_RecQ"/>
</dbReference>
<dbReference type="SMART" id="SM00490">
    <property type="entry name" value="HELICc"/>
    <property type="match status" value="1"/>
</dbReference>
<comment type="cofactor">
    <cofactor evidence="1">
        <name>Zn(2+)</name>
        <dbReference type="ChEBI" id="CHEBI:29105"/>
    </cofactor>
</comment>
<dbReference type="InterPro" id="IPR027417">
    <property type="entry name" value="P-loop_NTPase"/>
</dbReference>
<feature type="compositionally biased region" description="Pro residues" evidence="11">
    <location>
        <begin position="1229"/>
        <end position="1238"/>
    </location>
</feature>
<proteinExistence type="inferred from homology"/>
<dbReference type="PROSITE" id="PS50967">
    <property type="entry name" value="HRDC"/>
    <property type="match status" value="1"/>
</dbReference>
<dbReference type="GO" id="GO:0016787">
    <property type="term" value="F:hydrolase activity"/>
    <property type="evidence" value="ECO:0007669"/>
    <property type="project" value="UniProtKB-KW"/>
</dbReference>
<dbReference type="InterPro" id="IPR010997">
    <property type="entry name" value="HRDC-like_sf"/>
</dbReference>
<dbReference type="GO" id="GO:0005634">
    <property type="term" value="C:nucleus"/>
    <property type="evidence" value="ECO:0007669"/>
    <property type="project" value="TreeGrafter"/>
</dbReference>
<feature type="region of interest" description="Disordered" evidence="11">
    <location>
        <begin position="652"/>
        <end position="771"/>
    </location>
</feature>
<dbReference type="InterPro" id="IPR018982">
    <property type="entry name" value="RQC_domain"/>
</dbReference>
<evidence type="ECO:0000256" key="6">
    <source>
        <dbReference type="ARBA" id="ARBA00022840"/>
    </source>
</evidence>